<comment type="caution">
    <text evidence="2">The sequence shown here is derived from an EMBL/GenBank/DDBJ whole genome shotgun (WGS) entry which is preliminary data.</text>
</comment>
<proteinExistence type="predicted"/>
<dbReference type="EMBL" id="CAJHIA010000012">
    <property type="protein sequence ID" value="CAD6444350.1"/>
    <property type="molecule type" value="Genomic_DNA"/>
</dbReference>
<organism evidence="2 3">
    <name type="scientific">Sclerotinia trifoliorum</name>
    <dbReference type="NCBI Taxonomy" id="28548"/>
    <lineage>
        <taxon>Eukaryota</taxon>
        <taxon>Fungi</taxon>
        <taxon>Dikarya</taxon>
        <taxon>Ascomycota</taxon>
        <taxon>Pezizomycotina</taxon>
        <taxon>Leotiomycetes</taxon>
        <taxon>Helotiales</taxon>
        <taxon>Sclerotiniaceae</taxon>
        <taxon>Sclerotinia</taxon>
    </lineage>
</organism>
<evidence type="ECO:0000256" key="1">
    <source>
        <dbReference type="SAM" id="MobiDB-lite"/>
    </source>
</evidence>
<dbReference type="AlphaFoldDB" id="A0A8H2VU81"/>
<name>A0A8H2VU81_9HELO</name>
<reference evidence="2" key="1">
    <citation type="submission" date="2020-10" db="EMBL/GenBank/DDBJ databases">
        <authorList>
            <person name="Kusch S."/>
        </authorList>
    </citation>
    <scope>NUCLEOTIDE SEQUENCE</scope>
    <source>
        <strain evidence="2">SwB9</strain>
    </source>
</reference>
<feature type="region of interest" description="Disordered" evidence="1">
    <location>
        <begin position="8"/>
        <end position="44"/>
    </location>
</feature>
<sequence length="352" mass="40977">MGRYIRARMGPRPWAGHGKSMSYERRSMGDKKGPVGDRKTPVGKQKYPKTYLKVDKRDVTLLIILLRHRIIPPVPYIIITDIILNMSPDSYQDLCQKNCQWEGLNEEEQYYWFCWWCKGIEKKEVMRGGGRWVAAVNWESERIQRLHDGLRDQLEGRGLVFEIVDQEGVDRLKWQVGQKKQFIKLNKALKEKEEFIRAEEDKSTLQADWYHKNDWRYGSVPDLTILKPKSVVGQGYPFNDFLRPEDEDPWSWNFNSDTASRLSANSTYSSSSSLTAWSDSSTVTSSTMPLWNTSEVDKNFKTIDAYNATQKFDKAIDYKKAMHNKLNELNLAEREGTLVNDWMMTDSSVEVC</sequence>
<evidence type="ECO:0000313" key="3">
    <source>
        <dbReference type="Proteomes" id="UP000624404"/>
    </source>
</evidence>
<accession>A0A8H2VU81</accession>
<feature type="compositionally biased region" description="Basic and acidic residues" evidence="1">
    <location>
        <begin position="22"/>
        <end position="40"/>
    </location>
</feature>
<protein>
    <submittedName>
        <fullName evidence="2">0a9491ff-3f26-4c8e-b693-4746bcbb8cff</fullName>
    </submittedName>
</protein>
<dbReference type="Proteomes" id="UP000624404">
    <property type="component" value="Unassembled WGS sequence"/>
</dbReference>
<gene>
    <name evidence="2" type="ORF">SCLTRI_LOCUS4142</name>
</gene>
<evidence type="ECO:0000313" key="2">
    <source>
        <dbReference type="EMBL" id="CAD6444350.1"/>
    </source>
</evidence>
<keyword evidence="3" id="KW-1185">Reference proteome</keyword>
<dbReference type="OrthoDB" id="3537331at2759"/>